<proteinExistence type="predicted"/>
<dbReference type="Proteomes" id="UP000078200">
    <property type="component" value="Unassembled WGS sequence"/>
</dbReference>
<feature type="region of interest" description="Disordered" evidence="1">
    <location>
        <begin position="31"/>
        <end position="54"/>
    </location>
</feature>
<feature type="compositionally biased region" description="Polar residues" evidence="1">
    <location>
        <begin position="42"/>
        <end position="54"/>
    </location>
</feature>
<dbReference type="VEuPathDB" id="VectorBase:GAUT048580"/>
<evidence type="ECO:0000313" key="2">
    <source>
        <dbReference type="EnsemblMetazoa" id="GAUT048580-PA"/>
    </source>
</evidence>
<dbReference type="AlphaFoldDB" id="A0A1A9VV10"/>
<evidence type="ECO:0000256" key="1">
    <source>
        <dbReference type="SAM" id="MobiDB-lite"/>
    </source>
</evidence>
<accession>A0A1A9VV10</accession>
<dbReference type="EnsemblMetazoa" id="GAUT048580-RA">
    <property type="protein sequence ID" value="GAUT048580-PA"/>
    <property type="gene ID" value="GAUT048580"/>
</dbReference>
<name>A0A1A9VV10_GLOAU</name>
<reference evidence="2" key="1">
    <citation type="submission" date="2020-05" db="UniProtKB">
        <authorList>
            <consortium name="EnsemblMetazoa"/>
        </authorList>
    </citation>
    <scope>IDENTIFICATION</scope>
    <source>
        <strain evidence="2">TTRI</strain>
    </source>
</reference>
<protein>
    <submittedName>
        <fullName evidence="2">Uncharacterized protein</fullName>
    </submittedName>
</protein>
<keyword evidence="3" id="KW-1185">Reference proteome</keyword>
<organism evidence="2 3">
    <name type="scientific">Glossina austeni</name>
    <name type="common">Savannah tsetse fly</name>
    <dbReference type="NCBI Taxonomy" id="7395"/>
    <lineage>
        <taxon>Eukaryota</taxon>
        <taxon>Metazoa</taxon>
        <taxon>Ecdysozoa</taxon>
        <taxon>Arthropoda</taxon>
        <taxon>Hexapoda</taxon>
        <taxon>Insecta</taxon>
        <taxon>Pterygota</taxon>
        <taxon>Neoptera</taxon>
        <taxon>Endopterygota</taxon>
        <taxon>Diptera</taxon>
        <taxon>Brachycera</taxon>
        <taxon>Muscomorpha</taxon>
        <taxon>Hippoboscoidea</taxon>
        <taxon>Glossinidae</taxon>
        <taxon>Glossina</taxon>
    </lineage>
</organism>
<sequence length="122" mass="14196">MVAASSRYSYRIFTRINSWWRPGHAKRPLKLSKKRVEAAQLPQRTENVHTNEAMSEEINTTELCSVDGADLREWSRRGHRWTCEPIRLLSGTDFFNCIRTKINALPSKSRTTQGRENQDLMC</sequence>
<evidence type="ECO:0000313" key="3">
    <source>
        <dbReference type="Proteomes" id="UP000078200"/>
    </source>
</evidence>